<gene>
    <name evidence="2" type="primary">EXL3_14</name>
    <name evidence="2" type="ORF">CK203_019960</name>
</gene>
<dbReference type="AlphaFoldDB" id="A0A438J3D4"/>
<dbReference type="InterPro" id="IPR035669">
    <property type="entry name" value="SGNH_plant_lipase-like"/>
</dbReference>
<dbReference type="GO" id="GO:0016298">
    <property type="term" value="F:lipase activity"/>
    <property type="evidence" value="ECO:0007669"/>
    <property type="project" value="InterPro"/>
</dbReference>
<dbReference type="InterPro" id="IPR001087">
    <property type="entry name" value="GDSL"/>
</dbReference>
<dbReference type="PROSITE" id="PS01098">
    <property type="entry name" value="LIPASE_GDSL_SER"/>
    <property type="match status" value="1"/>
</dbReference>
<organism evidence="2 3">
    <name type="scientific">Vitis vinifera</name>
    <name type="common">Grape</name>
    <dbReference type="NCBI Taxonomy" id="29760"/>
    <lineage>
        <taxon>Eukaryota</taxon>
        <taxon>Viridiplantae</taxon>
        <taxon>Streptophyta</taxon>
        <taxon>Embryophyta</taxon>
        <taxon>Tracheophyta</taxon>
        <taxon>Spermatophyta</taxon>
        <taxon>Magnoliopsida</taxon>
        <taxon>eudicotyledons</taxon>
        <taxon>Gunneridae</taxon>
        <taxon>Pentapetalae</taxon>
        <taxon>rosids</taxon>
        <taxon>Vitales</taxon>
        <taxon>Vitaceae</taxon>
        <taxon>Viteae</taxon>
        <taxon>Vitis</taxon>
    </lineage>
</organism>
<dbReference type="InterPro" id="IPR050592">
    <property type="entry name" value="GDSL_lipolytic_enzyme"/>
</dbReference>
<dbReference type="InterPro" id="IPR036514">
    <property type="entry name" value="SGNH_hydro_sf"/>
</dbReference>
<dbReference type="PANTHER" id="PTHR45642:SF95">
    <property type="entry name" value="GDSL-LIKE LIPASE_ACYLHYDROLASE FAMILY PROTEIN, EXPRESSED"/>
    <property type="match status" value="1"/>
</dbReference>
<evidence type="ECO:0000313" key="2">
    <source>
        <dbReference type="EMBL" id="RVX03435.1"/>
    </source>
</evidence>
<dbReference type="Proteomes" id="UP000288805">
    <property type="component" value="Unassembled WGS sequence"/>
</dbReference>
<dbReference type="EMBL" id="QGNW01000066">
    <property type="protein sequence ID" value="RVX03435.1"/>
    <property type="molecule type" value="Genomic_DNA"/>
</dbReference>
<proteinExistence type="inferred from homology"/>
<evidence type="ECO:0000313" key="3">
    <source>
        <dbReference type="Proteomes" id="UP000288805"/>
    </source>
</evidence>
<comment type="similarity">
    <text evidence="1">Belongs to the 'GDSL' lipolytic enzyme family.</text>
</comment>
<dbReference type="InterPro" id="IPR008265">
    <property type="entry name" value="Lipase_GDSL_AS"/>
</dbReference>
<comment type="caution">
    <text evidence="2">The sequence shown here is derived from an EMBL/GenBank/DDBJ whole genome shotgun (WGS) entry which is preliminary data.</text>
</comment>
<dbReference type="GO" id="GO:0006629">
    <property type="term" value="P:lipid metabolic process"/>
    <property type="evidence" value="ECO:0007669"/>
    <property type="project" value="InterPro"/>
</dbReference>
<accession>A0A438J3D4</accession>
<protein>
    <submittedName>
        <fullName evidence="2">GDSL esterase/lipase EXL3</fullName>
    </submittedName>
</protein>
<dbReference type="Gene3D" id="3.40.50.1110">
    <property type="entry name" value="SGNH hydrolase"/>
    <property type="match status" value="1"/>
</dbReference>
<dbReference type="CDD" id="cd01837">
    <property type="entry name" value="SGNH_plant_lipase_like"/>
    <property type="match status" value="1"/>
</dbReference>
<reference evidence="2 3" key="1">
    <citation type="journal article" date="2018" name="PLoS Genet.">
        <title>Population sequencing reveals clonal diversity and ancestral inbreeding in the grapevine cultivar Chardonnay.</title>
        <authorList>
            <person name="Roach M.J."/>
            <person name="Johnson D.L."/>
            <person name="Bohlmann J."/>
            <person name="van Vuuren H.J."/>
            <person name="Jones S.J."/>
            <person name="Pretorius I.S."/>
            <person name="Schmidt S.A."/>
            <person name="Borneman A.R."/>
        </authorList>
    </citation>
    <scope>NUCLEOTIDE SEQUENCE [LARGE SCALE GENOMIC DNA]</scope>
    <source>
        <strain evidence="3">cv. Chardonnay</strain>
        <tissue evidence="2">Leaf</tissue>
    </source>
</reference>
<dbReference type="PANTHER" id="PTHR45642">
    <property type="entry name" value="GDSL ESTERASE/LIPASE EXL3"/>
    <property type="match status" value="1"/>
</dbReference>
<dbReference type="Pfam" id="PF00657">
    <property type="entry name" value="Lipase_GDSL"/>
    <property type="match status" value="1"/>
</dbReference>
<sequence>MYINIWLRQASEQRVENAFIFFFRHSIFCFRFISLCSTGALVKLPENGTIPAVIVFGDSIVDAGNNNNLVTVAKSNYPPYGRDFSGGIPTGRFSNGKIPSDFIGCNSHSSTLSSIMHALFSFPIAQTPLYFIPSELLGIKKLLPAYLDPTLQPSDLLTGVSFASGASGYDPLTSKIPSVFSLSDQLEMFKEYTGKLKAMVGEERTNTILSKSLFLVVQSSNDITSTYFTVRKEQYDFASYADILVTLASSFLKELYGLGARRIAVFGAPPLGCLPSQRSLAGGIQRECAEKLNEAAKLFNTQLSSGLDSLNTNFPLSKFVYVDIYNPLLDIIQNPQKSGLEVANKGCCGTGR</sequence>
<evidence type="ECO:0000256" key="1">
    <source>
        <dbReference type="ARBA" id="ARBA00008668"/>
    </source>
</evidence>
<name>A0A438J3D4_VITVI</name>